<name>A0ABT0TN77_9FLAO</name>
<evidence type="ECO:0000256" key="2">
    <source>
        <dbReference type="ARBA" id="ARBA00011245"/>
    </source>
</evidence>
<dbReference type="InterPro" id="IPR014718">
    <property type="entry name" value="GH-type_carb-bd"/>
</dbReference>
<dbReference type="CDD" id="cd09024">
    <property type="entry name" value="Aldose_epim_lacX"/>
    <property type="match status" value="1"/>
</dbReference>
<evidence type="ECO:0000313" key="4">
    <source>
        <dbReference type="EMBL" id="MCL9808544.1"/>
    </source>
</evidence>
<dbReference type="EMBL" id="JAMLJM010000002">
    <property type="protein sequence ID" value="MCL9808544.1"/>
    <property type="molecule type" value="Genomic_DNA"/>
</dbReference>
<dbReference type="Pfam" id="PF01263">
    <property type="entry name" value="Aldose_epim"/>
    <property type="match status" value="1"/>
</dbReference>
<dbReference type="InterPro" id="IPR008183">
    <property type="entry name" value="Aldose_1/G6P_1-epimerase"/>
</dbReference>
<comment type="cofactor">
    <cofactor evidence="1">
        <name>Ca(2+)</name>
        <dbReference type="ChEBI" id="CHEBI:29108"/>
    </cofactor>
</comment>
<accession>A0ABT0TN77</accession>
<dbReference type="InterPro" id="IPR011013">
    <property type="entry name" value="Gal_mutarotase_sf_dom"/>
</dbReference>
<dbReference type="PANTHER" id="PTHR11122:SF13">
    <property type="entry name" value="GLUCOSE-6-PHOSPHATE 1-EPIMERASE"/>
    <property type="match status" value="1"/>
</dbReference>
<evidence type="ECO:0000256" key="1">
    <source>
        <dbReference type="ARBA" id="ARBA00001913"/>
    </source>
</evidence>
<comment type="subunit">
    <text evidence="2">Monomer.</text>
</comment>
<dbReference type="SUPFAM" id="SSF74650">
    <property type="entry name" value="Galactose mutarotase-like"/>
    <property type="match status" value="1"/>
</dbReference>
<organism evidence="4 5">
    <name type="scientific">Flavobacterium luminosum</name>
    <dbReference type="NCBI Taxonomy" id="2949086"/>
    <lineage>
        <taxon>Bacteria</taxon>
        <taxon>Pseudomonadati</taxon>
        <taxon>Bacteroidota</taxon>
        <taxon>Flavobacteriia</taxon>
        <taxon>Flavobacteriales</taxon>
        <taxon>Flavobacteriaceae</taxon>
        <taxon>Flavobacterium</taxon>
    </lineage>
</organism>
<protein>
    <submittedName>
        <fullName evidence="4">Aldose 1-epimerase family protein</fullName>
    </submittedName>
</protein>
<dbReference type="Proteomes" id="UP001317191">
    <property type="component" value="Unassembled WGS sequence"/>
</dbReference>
<dbReference type="Gene3D" id="2.70.98.10">
    <property type="match status" value="1"/>
</dbReference>
<keyword evidence="5" id="KW-1185">Reference proteome</keyword>
<proteinExistence type="predicted"/>
<dbReference type="PANTHER" id="PTHR11122">
    <property type="entry name" value="APOSPORY-ASSOCIATED PROTEIN C-RELATED"/>
    <property type="match status" value="1"/>
</dbReference>
<reference evidence="4 5" key="1">
    <citation type="submission" date="2022-05" db="EMBL/GenBank/DDBJ databases">
        <title>Flavobacterium sp., isolated from activated sludge.</title>
        <authorList>
            <person name="Ran Q."/>
        </authorList>
    </citation>
    <scope>NUCLEOTIDE SEQUENCE [LARGE SCALE GENOMIC DNA]</scope>
    <source>
        <strain evidence="4 5">HXWNR70</strain>
    </source>
</reference>
<evidence type="ECO:0000256" key="3">
    <source>
        <dbReference type="ARBA" id="ARBA00022837"/>
    </source>
</evidence>
<dbReference type="RefSeq" id="WP_250591775.1">
    <property type="nucleotide sequence ID" value="NZ_JAMLJM010000002.1"/>
</dbReference>
<comment type="caution">
    <text evidence="4">The sequence shown here is derived from an EMBL/GenBank/DDBJ whole genome shotgun (WGS) entry which is preliminary data.</text>
</comment>
<gene>
    <name evidence="4" type="ORF">NAT50_04145</name>
</gene>
<dbReference type="InterPro" id="IPR037481">
    <property type="entry name" value="LacX"/>
</dbReference>
<keyword evidence="3" id="KW-0106">Calcium</keyword>
<sequence>MQITVSNSILSAVIDTKGAELKQLLKGNQNYIWEIDTQYWDKTSPVLFPIVGRLKEDKYTINNKEYSLLRHGFARNFNFEMVNHSENQVVFRLSENEETLKVYPFQFELEMKYILIENTLTIQYSVKNNSETSMPFSIGAHPAFALDTNLEAYALVFDQEDSLIRHKLKNDYFSGDTSEILLQDHQLHLSDELFEKDAIVLKSFQSKEMTLLKNQVPYLSFQLEGFPHLGIWKKANAPFLCIEPWQGFADHCDDSGEIFQKEGIIVLPPNEVFTTSFSITIL</sequence>
<evidence type="ECO:0000313" key="5">
    <source>
        <dbReference type="Proteomes" id="UP001317191"/>
    </source>
</evidence>